<dbReference type="Proteomes" id="UP000001568">
    <property type="component" value="Chromosome 3"/>
</dbReference>
<dbReference type="Gene3D" id="1.25.10.10">
    <property type="entry name" value="Leucine-rich Repeat Variant"/>
    <property type="match status" value="2"/>
</dbReference>
<feature type="compositionally biased region" description="Polar residues" evidence="2">
    <location>
        <begin position="1094"/>
        <end position="1103"/>
    </location>
</feature>
<dbReference type="PANTHER" id="PTHR15715">
    <property type="entry name" value="CENTROSOMAL PROTEIN OF 170 KDA"/>
    <property type="match status" value="1"/>
</dbReference>
<feature type="region of interest" description="Disordered" evidence="2">
    <location>
        <begin position="218"/>
        <end position="259"/>
    </location>
</feature>
<feature type="region of interest" description="Disordered" evidence="2">
    <location>
        <begin position="811"/>
        <end position="846"/>
    </location>
</feature>
<dbReference type="HOGENOM" id="CLU_271854_0_0_1"/>
<feature type="coiled-coil region" evidence="1">
    <location>
        <begin position="71"/>
        <end position="127"/>
    </location>
</feature>
<feature type="compositionally biased region" description="Polar residues" evidence="2">
    <location>
        <begin position="815"/>
        <end position="824"/>
    </location>
</feature>
<accession>A4RUN7</accession>
<dbReference type="InterPro" id="IPR016024">
    <property type="entry name" value="ARM-type_fold"/>
</dbReference>
<feature type="region of interest" description="Disordered" evidence="2">
    <location>
        <begin position="1094"/>
        <end position="1122"/>
    </location>
</feature>
<feature type="region of interest" description="Disordered" evidence="2">
    <location>
        <begin position="1058"/>
        <end position="1082"/>
    </location>
</feature>
<feature type="compositionally biased region" description="Basic and acidic residues" evidence="2">
    <location>
        <begin position="1064"/>
        <end position="1082"/>
    </location>
</feature>
<feature type="compositionally biased region" description="Basic and acidic residues" evidence="2">
    <location>
        <begin position="534"/>
        <end position="555"/>
    </location>
</feature>
<reference evidence="3 4" key="1">
    <citation type="journal article" date="2007" name="Proc. Natl. Acad. Sci. U.S.A.">
        <title>The tiny eukaryote Ostreococcus provides genomic insights into the paradox of plankton speciation.</title>
        <authorList>
            <person name="Palenik B."/>
            <person name="Grimwood J."/>
            <person name="Aerts A."/>
            <person name="Rouze P."/>
            <person name="Salamov A."/>
            <person name="Putnam N."/>
            <person name="Dupont C."/>
            <person name="Jorgensen R."/>
            <person name="Derelle E."/>
            <person name="Rombauts S."/>
            <person name="Zhou K."/>
            <person name="Otillar R."/>
            <person name="Merchant S.S."/>
            <person name="Podell S."/>
            <person name="Gaasterland T."/>
            <person name="Napoli C."/>
            <person name="Gendler K."/>
            <person name="Manuell A."/>
            <person name="Tai V."/>
            <person name="Vallon O."/>
            <person name="Piganeau G."/>
            <person name="Jancek S."/>
            <person name="Heijde M."/>
            <person name="Jabbari K."/>
            <person name="Bowler C."/>
            <person name="Lohr M."/>
            <person name="Robbens S."/>
            <person name="Werner G."/>
            <person name="Dubchak I."/>
            <person name="Pazour G.J."/>
            <person name="Ren Q."/>
            <person name="Paulsen I."/>
            <person name="Delwiche C."/>
            <person name="Schmutz J."/>
            <person name="Rokhsar D."/>
            <person name="Van de Peer Y."/>
            <person name="Moreau H."/>
            <person name="Grigoriev I.V."/>
        </authorList>
    </citation>
    <scope>NUCLEOTIDE SEQUENCE [LARGE SCALE GENOMIC DNA]</scope>
    <source>
        <strain evidence="3 4">CCE9901</strain>
    </source>
</reference>
<dbReference type="Gramene" id="ABO95284">
    <property type="protein sequence ID" value="ABO95284"/>
    <property type="gene ID" value="OSTLU_30685"/>
</dbReference>
<feature type="compositionally biased region" description="Basic and acidic residues" evidence="2">
    <location>
        <begin position="909"/>
        <end position="922"/>
    </location>
</feature>
<sequence length="1362" mass="151310">MAEVARDDRSPTVGGSNTLSMDVEVVDGMVPKHEFDRAIEAAQQALRAKTASSQQMLAQASSAMRNALTALSLSEQEVANLKATVKELQERPAEGTNEIIEREREELRQAQQRVADLSSAFRQLQGEVARVRYEQEGFDMPVAMSLPVKIAPELASRVTVIAQLVMLGYSYEDGEMALDAIRVNDLHLALEWLEGRHATKSQFSINQRRAAELDDETKARRITNTTEEATQDRTRSHKPRPAAPARALRAPPTQGPDRVEEVRVVARSGTKATVMRQRSMMSTYDARKRAVSSMICMAIKPPGVAQGMTKEDSEAIAQRCIEGLARLAHKSSAFMILTLGGNRCAFDCLKLYETNPDVVVAAFKLMRALESNMSTMMHIKKQQRFRLLPNAISHATGLHAGEIDIVGEGAHALWASNTLGGKLAQERCKSSGFLRYVKTSLNDLKIKEKDPNAKYRHKIVGMLLSLANGNKTMQNFLVNEGYRAMIRKTLTENPSLSFAGEFSSLKDWIKEEYESPSFAPDDETPKARTPGGRDANESNDKQSKKPKDDREKKVIEQQQRASALRSHMTARGITKEGIYFAKKRVIMMLCKIALNPPGSVAGVSKAESEEIAYRSLLALARITEKGCAYLVLTCGGPRTAVECLRYYLYNPDMMYACMRVLRALLTDPSTMMRLMKQVRFKILPSAIMDAVVRHSDDLEMKAEAAHALWAYTGVGGKFAQQNVMDCGPQVMDFLKEGLSQARADVGSNQYVSTIRKFLGCILSLAKDNKEIQDQLVERGLRSDVRKALSENQGISFHGEFGSLRDWIRGDRGGAKSTSRSNPVSRTERNAAESALESGTQEDSQLSNDHIKAQKLFAQASEDESALTPAPKVRTSAQNQEEDERQRSRPDRAETAPKVRTSAQNQEEDERQRSRPDRAETAPKVRTSAQNQEEDERQRSRPDRAETAPKVRTSAQNQEEDERQRSRPDRAETAPKVRTSAQNQEEDERQRSRPDRAETAPKVRTSAQNQGQDERQRSRPDRAETAPKARTSAQNQGQDERQRSSLNDANSSLQAIHSQSGLDAFDTRGAESKSAKQDEVDDGKQMSALQRNFSGENLHQSGEGKSSHLRSKQPSFGEVKERSKHEWTINEAISVLKARDSRMHVEASEALANMFYEEPTVGIAIVLNGGLAALAHAITIGDATFCTGACALIHMLTSSNLTLKRCQSDASVISGDMFKAILDAMSKSSSNIELQQWGATAIWALVKENHRAKVAFMLVKTNQGESSLRVLKNALKDFGAESEGITRAVIGCTLALALNSVPSQKAISDLAMPYLMLDILAKHPQISFRGEFDNLREWLRDNSSRKEEVHRDVSFNERHSKKD</sequence>
<feature type="compositionally biased region" description="Low complexity" evidence="2">
    <location>
        <begin position="243"/>
        <end position="252"/>
    </location>
</feature>
<evidence type="ECO:0000313" key="3">
    <source>
        <dbReference type="EMBL" id="ABO95284.1"/>
    </source>
</evidence>
<dbReference type="OMA" id="HALWAYT"/>
<feature type="compositionally biased region" description="Polar residues" evidence="2">
    <location>
        <begin position="836"/>
        <end position="846"/>
    </location>
</feature>
<evidence type="ECO:0000256" key="2">
    <source>
        <dbReference type="SAM" id="MobiDB-lite"/>
    </source>
</evidence>
<gene>
    <name evidence="3" type="ORF">OSTLU_30685</name>
</gene>
<feature type="region of interest" description="Disordered" evidence="2">
    <location>
        <begin position="858"/>
        <end position="1045"/>
    </location>
</feature>
<dbReference type="InterPro" id="IPR011989">
    <property type="entry name" value="ARM-like"/>
</dbReference>
<feature type="region of interest" description="Disordered" evidence="2">
    <location>
        <begin position="515"/>
        <end position="567"/>
    </location>
</feature>
<keyword evidence="1" id="KW-0175">Coiled coil</keyword>
<dbReference type="PANTHER" id="PTHR15715:SF37">
    <property type="entry name" value="LD47843P"/>
    <property type="match status" value="1"/>
</dbReference>
<dbReference type="RefSeq" id="XP_001416991.1">
    <property type="nucleotide sequence ID" value="XM_001416954.1"/>
</dbReference>
<dbReference type="OrthoDB" id="497687at2759"/>
<name>A4RUN7_OSTLU</name>
<evidence type="ECO:0000256" key="1">
    <source>
        <dbReference type="SAM" id="Coils"/>
    </source>
</evidence>
<dbReference type="SUPFAM" id="SSF48371">
    <property type="entry name" value="ARM repeat"/>
    <property type="match status" value="2"/>
</dbReference>
<evidence type="ECO:0000313" key="4">
    <source>
        <dbReference type="Proteomes" id="UP000001568"/>
    </source>
</evidence>
<dbReference type="KEGG" id="olu:OSTLU_30685"/>
<dbReference type="EMBL" id="CP000583">
    <property type="protein sequence ID" value="ABO95284.1"/>
    <property type="molecule type" value="Genomic_DNA"/>
</dbReference>
<feature type="compositionally biased region" description="Basic and acidic residues" evidence="2">
    <location>
        <begin position="987"/>
        <end position="1000"/>
    </location>
</feature>
<feature type="compositionally biased region" description="Basic and acidic residues" evidence="2">
    <location>
        <begin position="883"/>
        <end position="896"/>
    </location>
</feature>
<feature type="compositionally biased region" description="Basic and acidic residues" evidence="2">
    <location>
        <begin position="961"/>
        <end position="974"/>
    </location>
</feature>
<organism evidence="3 4">
    <name type="scientific">Ostreococcus lucimarinus (strain CCE9901)</name>
    <dbReference type="NCBI Taxonomy" id="436017"/>
    <lineage>
        <taxon>Eukaryota</taxon>
        <taxon>Viridiplantae</taxon>
        <taxon>Chlorophyta</taxon>
        <taxon>Mamiellophyceae</taxon>
        <taxon>Mamiellales</taxon>
        <taxon>Bathycoccaceae</taxon>
        <taxon>Ostreococcus</taxon>
    </lineage>
</organism>
<dbReference type="InterPro" id="IPR051176">
    <property type="entry name" value="Cent_Immune-Sig_Mod"/>
</dbReference>
<dbReference type="GeneID" id="5000603"/>
<feature type="compositionally biased region" description="Basic and acidic residues" evidence="2">
    <location>
        <begin position="935"/>
        <end position="948"/>
    </location>
</feature>
<protein>
    <recommendedName>
        <fullName evidence="5">UBA domain-containing protein</fullName>
    </recommendedName>
</protein>
<feature type="compositionally biased region" description="Basic and acidic residues" evidence="2">
    <location>
        <begin position="1011"/>
        <end position="1026"/>
    </location>
</feature>
<keyword evidence="4" id="KW-1185">Reference proteome</keyword>
<evidence type="ECO:0008006" key="5">
    <source>
        <dbReference type="Google" id="ProtNLM"/>
    </source>
</evidence>
<proteinExistence type="predicted"/>